<dbReference type="Pfam" id="PF19054">
    <property type="entry name" value="DUF5753"/>
    <property type="match status" value="1"/>
</dbReference>
<organism evidence="2 3">
    <name type="scientific">Kitasatospora herbaricolor</name>
    <dbReference type="NCBI Taxonomy" id="68217"/>
    <lineage>
        <taxon>Bacteria</taxon>
        <taxon>Bacillati</taxon>
        <taxon>Actinomycetota</taxon>
        <taxon>Actinomycetes</taxon>
        <taxon>Kitasatosporales</taxon>
        <taxon>Streptomycetaceae</taxon>
        <taxon>Kitasatospora</taxon>
    </lineage>
</organism>
<dbReference type="CDD" id="cd00093">
    <property type="entry name" value="HTH_XRE"/>
    <property type="match status" value="1"/>
</dbReference>
<accession>A0ABZ1WLA2</accession>
<reference evidence="2 3" key="1">
    <citation type="submission" date="2022-10" db="EMBL/GenBank/DDBJ databases">
        <title>The complete genomes of actinobacterial strains from the NBC collection.</title>
        <authorList>
            <person name="Joergensen T.S."/>
            <person name="Alvarez Arevalo M."/>
            <person name="Sterndorff E.B."/>
            <person name="Faurdal D."/>
            <person name="Vuksanovic O."/>
            <person name="Mourched A.-S."/>
            <person name="Charusanti P."/>
            <person name="Shaw S."/>
            <person name="Blin K."/>
            <person name="Weber T."/>
        </authorList>
    </citation>
    <scope>NUCLEOTIDE SEQUENCE [LARGE SCALE GENOMIC DNA]</scope>
    <source>
        <strain evidence="2 3">NBC_01247</strain>
    </source>
</reference>
<keyword evidence="3" id="KW-1185">Reference proteome</keyword>
<feature type="domain" description="HTH cro/C1-type" evidence="1">
    <location>
        <begin position="21"/>
        <end position="74"/>
    </location>
</feature>
<dbReference type="EMBL" id="CP108482">
    <property type="protein sequence ID" value="WUS61636.1"/>
    <property type="molecule type" value="Genomic_DNA"/>
</dbReference>
<dbReference type="Proteomes" id="UP001432014">
    <property type="component" value="Chromosome"/>
</dbReference>
<evidence type="ECO:0000259" key="1">
    <source>
        <dbReference type="PROSITE" id="PS50943"/>
    </source>
</evidence>
<dbReference type="PROSITE" id="PS50943">
    <property type="entry name" value="HTH_CROC1"/>
    <property type="match status" value="1"/>
</dbReference>
<dbReference type="InterPro" id="IPR043917">
    <property type="entry name" value="DUF5753"/>
</dbReference>
<dbReference type="InterPro" id="IPR010982">
    <property type="entry name" value="Lambda_DNA-bd_dom_sf"/>
</dbReference>
<dbReference type="InterPro" id="IPR001387">
    <property type="entry name" value="Cro/C1-type_HTH"/>
</dbReference>
<dbReference type="SUPFAM" id="SSF47413">
    <property type="entry name" value="lambda repressor-like DNA-binding domains"/>
    <property type="match status" value="1"/>
</dbReference>
<gene>
    <name evidence="2" type="ORF">OG469_23580</name>
</gene>
<evidence type="ECO:0000313" key="2">
    <source>
        <dbReference type="EMBL" id="WUS61636.1"/>
    </source>
</evidence>
<proteinExistence type="predicted"/>
<evidence type="ECO:0000313" key="3">
    <source>
        <dbReference type="Proteomes" id="UP001432014"/>
    </source>
</evidence>
<dbReference type="SMART" id="SM00530">
    <property type="entry name" value="HTH_XRE"/>
    <property type="match status" value="1"/>
</dbReference>
<name>A0ABZ1WLA2_9ACTN</name>
<dbReference type="Pfam" id="PF13560">
    <property type="entry name" value="HTH_31"/>
    <property type="match status" value="1"/>
</dbReference>
<dbReference type="Gene3D" id="1.10.260.40">
    <property type="entry name" value="lambda repressor-like DNA-binding domains"/>
    <property type="match status" value="1"/>
</dbReference>
<sequence length="278" mass="29939">MPKPKDSVPGETPREFYGNELRRLREAAGLSQERLGELVFCSGGYIGMLEAATRKPQEDMSRRFGEILDTGGHFERLYPVATASRFAEYFTAAAELQAIAESICEYSPALVPGLLQAPGYARAVFESAQPLRSADDIESRVVQRMARARILTGPTAPLYWAVLDEAAIRRPVGGVAAMHELLAHLAGVVRNRRAVIQVMPFAAGGHAMLEGSICLMTFADAPPVAYIEGPHAGQLIDDPALVAKCSLSYDLVRAAALSPEASLALIEAAAEEYAHGHH</sequence>
<protein>
    <submittedName>
        <fullName evidence="2">Helix-turn-helix transcriptional regulator</fullName>
    </submittedName>
</protein>